<sequence>MGPGGRRFESAHPDQPHISPSVSARTPGRSSMPWIRTVPYEDATGLLKDEYDAALKRAGRIFNIVSLQSLRPRAMRASIRLYAELMHAPSGLTRTQREAIAVVASKSPTAPSSSFLRVSTSL</sequence>
<evidence type="ECO:0000313" key="2">
    <source>
        <dbReference type="EMBL" id="KKL48525.1"/>
    </source>
</evidence>
<evidence type="ECO:0000256" key="1">
    <source>
        <dbReference type="SAM" id="MobiDB-lite"/>
    </source>
</evidence>
<feature type="compositionally biased region" description="Basic and acidic residues" evidence="1">
    <location>
        <begin position="1"/>
        <end position="15"/>
    </location>
</feature>
<organism evidence="2">
    <name type="scientific">marine sediment metagenome</name>
    <dbReference type="NCBI Taxonomy" id="412755"/>
    <lineage>
        <taxon>unclassified sequences</taxon>
        <taxon>metagenomes</taxon>
        <taxon>ecological metagenomes</taxon>
    </lineage>
</organism>
<name>A0A0F9EU67_9ZZZZ</name>
<reference evidence="2" key="1">
    <citation type="journal article" date="2015" name="Nature">
        <title>Complex archaea that bridge the gap between prokaryotes and eukaryotes.</title>
        <authorList>
            <person name="Spang A."/>
            <person name="Saw J.H."/>
            <person name="Jorgensen S.L."/>
            <person name="Zaremba-Niedzwiedzka K."/>
            <person name="Martijn J."/>
            <person name="Lind A.E."/>
            <person name="van Eijk R."/>
            <person name="Schleper C."/>
            <person name="Guy L."/>
            <person name="Ettema T.J."/>
        </authorList>
    </citation>
    <scope>NUCLEOTIDE SEQUENCE</scope>
</reference>
<dbReference type="SUPFAM" id="SSF69118">
    <property type="entry name" value="AhpD-like"/>
    <property type="match status" value="1"/>
</dbReference>
<comment type="caution">
    <text evidence="2">The sequence shown here is derived from an EMBL/GenBank/DDBJ whole genome shotgun (WGS) entry which is preliminary data.</text>
</comment>
<gene>
    <name evidence="2" type="ORF">LCGC14_2324640</name>
</gene>
<dbReference type="AlphaFoldDB" id="A0A0F9EU67"/>
<dbReference type="Gene3D" id="1.20.1290.10">
    <property type="entry name" value="AhpD-like"/>
    <property type="match status" value="1"/>
</dbReference>
<evidence type="ECO:0008006" key="3">
    <source>
        <dbReference type="Google" id="ProtNLM"/>
    </source>
</evidence>
<proteinExistence type="predicted"/>
<dbReference type="EMBL" id="LAZR01033291">
    <property type="protein sequence ID" value="KKL48525.1"/>
    <property type="molecule type" value="Genomic_DNA"/>
</dbReference>
<feature type="region of interest" description="Disordered" evidence="1">
    <location>
        <begin position="1"/>
        <end position="30"/>
    </location>
</feature>
<protein>
    <recommendedName>
        <fullName evidence="3">Carboxymuconolactone decarboxylase-like domain-containing protein</fullName>
    </recommendedName>
</protein>
<accession>A0A0F9EU67</accession>
<dbReference type="InterPro" id="IPR029032">
    <property type="entry name" value="AhpD-like"/>
</dbReference>